<name>A0A3E1Q8J7_9FLAO</name>
<accession>A0A3E1Q8J7</accession>
<sequence>MDQVYINHKGDAKKIAENLERLKKMTDQELENYYKNALGNGFFGVHAQNLLAIAMNKEFKRRFGESPITYKDGILVSKKNERLNNL</sequence>
<organism evidence="1 2">
    <name type="scientific">Marixanthomonas ophiurae</name>
    <dbReference type="NCBI Taxonomy" id="387659"/>
    <lineage>
        <taxon>Bacteria</taxon>
        <taxon>Pseudomonadati</taxon>
        <taxon>Bacteroidota</taxon>
        <taxon>Flavobacteriia</taxon>
        <taxon>Flavobacteriales</taxon>
        <taxon>Flavobacteriaceae</taxon>
        <taxon>Marixanthomonas</taxon>
    </lineage>
</organism>
<dbReference type="OrthoDB" id="1448848at2"/>
<keyword evidence="2" id="KW-1185">Reference proteome</keyword>
<dbReference type="AlphaFoldDB" id="A0A3E1Q8J7"/>
<comment type="caution">
    <text evidence="1">The sequence shown here is derived from an EMBL/GenBank/DDBJ whole genome shotgun (WGS) entry which is preliminary data.</text>
</comment>
<dbReference type="RefSeq" id="WP_117160396.1">
    <property type="nucleotide sequence ID" value="NZ_QVID01000002.1"/>
</dbReference>
<gene>
    <name evidence="1" type="ORF">DZ858_14630</name>
</gene>
<evidence type="ECO:0000313" key="2">
    <source>
        <dbReference type="Proteomes" id="UP000261082"/>
    </source>
</evidence>
<protein>
    <submittedName>
        <fullName evidence="1">Uncharacterized protein</fullName>
    </submittedName>
</protein>
<proteinExistence type="predicted"/>
<reference evidence="1 2" key="1">
    <citation type="journal article" date="2007" name="Int. J. Syst. Evol. Microbiol.">
        <title>Marixanthomonas ophiurae gen. nov., sp. nov., a marine bacterium of the family Flavobacteriaceae isolated from a deep-sea brittle star.</title>
        <authorList>
            <person name="Romanenko L.A."/>
            <person name="Uchino M."/>
            <person name="Frolova G.M."/>
            <person name="Mikhailov V.V."/>
        </authorList>
    </citation>
    <scope>NUCLEOTIDE SEQUENCE [LARGE SCALE GENOMIC DNA]</scope>
    <source>
        <strain evidence="1 2">KMM 3046</strain>
    </source>
</reference>
<dbReference type="EMBL" id="QVID01000002">
    <property type="protein sequence ID" value="RFN58450.1"/>
    <property type="molecule type" value="Genomic_DNA"/>
</dbReference>
<dbReference type="Proteomes" id="UP000261082">
    <property type="component" value="Unassembled WGS sequence"/>
</dbReference>
<evidence type="ECO:0000313" key="1">
    <source>
        <dbReference type="EMBL" id="RFN58450.1"/>
    </source>
</evidence>